<feature type="transmembrane region" description="Helical" evidence="12">
    <location>
        <begin position="103"/>
        <end position="122"/>
    </location>
</feature>
<evidence type="ECO:0000256" key="12">
    <source>
        <dbReference type="SAM" id="Phobius"/>
    </source>
</evidence>
<protein>
    <recommendedName>
        <fullName evidence="11">4-hydroxybenzoate polyprenyltransferase</fullName>
        <ecNumber evidence="11">2.5.1.39</ecNumber>
    </recommendedName>
</protein>
<feature type="transmembrane region" description="Helical" evidence="12">
    <location>
        <begin position="282"/>
        <end position="304"/>
    </location>
</feature>
<evidence type="ECO:0000256" key="2">
    <source>
        <dbReference type="ARBA" id="ARBA00004141"/>
    </source>
</evidence>
<evidence type="ECO:0000256" key="9">
    <source>
        <dbReference type="ARBA" id="ARBA00022989"/>
    </source>
</evidence>
<keyword evidence="7" id="KW-0831">Ubiquinone biosynthesis</keyword>
<dbReference type="AlphaFoldDB" id="A0A518B179"/>
<keyword evidence="9 12" id="KW-1133">Transmembrane helix</keyword>
<dbReference type="GO" id="GO:0006744">
    <property type="term" value="P:ubiquinone biosynthetic process"/>
    <property type="evidence" value="ECO:0007669"/>
    <property type="project" value="UniProtKB-KW"/>
</dbReference>
<feature type="transmembrane region" description="Helical" evidence="12">
    <location>
        <begin position="223"/>
        <end position="245"/>
    </location>
</feature>
<organism evidence="13 14">
    <name type="scientific">Kolteria novifilia</name>
    <dbReference type="NCBI Taxonomy" id="2527975"/>
    <lineage>
        <taxon>Bacteria</taxon>
        <taxon>Pseudomonadati</taxon>
        <taxon>Planctomycetota</taxon>
        <taxon>Planctomycetia</taxon>
        <taxon>Kolteriales</taxon>
        <taxon>Kolteriaceae</taxon>
        <taxon>Kolteria</taxon>
    </lineage>
</organism>
<evidence type="ECO:0000256" key="6">
    <source>
        <dbReference type="ARBA" id="ARBA00022679"/>
    </source>
</evidence>
<dbReference type="EMBL" id="CP036279">
    <property type="protein sequence ID" value="QDU60731.1"/>
    <property type="molecule type" value="Genomic_DNA"/>
</dbReference>
<evidence type="ECO:0000256" key="5">
    <source>
        <dbReference type="ARBA" id="ARBA00022519"/>
    </source>
</evidence>
<dbReference type="InterPro" id="IPR039653">
    <property type="entry name" value="Prenyltransferase"/>
</dbReference>
<dbReference type="NCBIfam" id="TIGR01475">
    <property type="entry name" value="ubiA_other"/>
    <property type="match status" value="1"/>
</dbReference>
<dbReference type="Proteomes" id="UP000317093">
    <property type="component" value="Chromosome"/>
</dbReference>
<keyword evidence="8 12" id="KW-0812">Transmembrane</keyword>
<keyword evidence="5" id="KW-0997">Cell inner membrane</keyword>
<dbReference type="Gene3D" id="1.10.357.140">
    <property type="entry name" value="UbiA prenyltransferase"/>
    <property type="match status" value="1"/>
</dbReference>
<keyword evidence="6 13" id="KW-0808">Transferase</keyword>
<comment type="similarity">
    <text evidence="3">Belongs to the UbiA prenyltransferase family.</text>
</comment>
<gene>
    <name evidence="13" type="primary">ubiA</name>
    <name evidence="13" type="ORF">Pan216_15810</name>
</gene>
<name>A0A518B179_9BACT</name>
<accession>A0A518B179</accession>
<dbReference type="RefSeq" id="WP_145257035.1">
    <property type="nucleotide sequence ID" value="NZ_CP036279.1"/>
</dbReference>
<dbReference type="PANTHER" id="PTHR11048">
    <property type="entry name" value="PRENYLTRANSFERASES"/>
    <property type="match status" value="1"/>
</dbReference>
<keyword evidence="14" id="KW-1185">Reference proteome</keyword>
<dbReference type="OrthoDB" id="9782418at2"/>
<comment type="cofactor">
    <cofactor evidence="1">
        <name>Mg(2+)</name>
        <dbReference type="ChEBI" id="CHEBI:18420"/>
    </cofactor>
</comment>
<evidence type="ECO:0000256" key="4">
    <source>
        <dbReference type="ARBA" id="ARBA00022475"/>
    </source>
</evidence>
<dbReference type="Pfam" id="PF01040">
    <property type="entry name" value="UbiA"/>
    <property type="match status" value="1"/>
</dbReference>
<dbReference type="GO" id="GO:0005886">
    <property type="term" value="C:plasma membrane"/>
    <property type="evidence" value="ECO:0007669"/>
    <property type="project" value="TreeGrafter"/>
</dbReference>
<dbReference type="CDD" id="cd13959">
    <property type="entry name" value="PT_UbiA_COQ2"/>
    <property type="match status" value="1"/>
</dbReference>
<feature type="transmembrane region" description="Helical" evidence="12">
    <location>
        <begin position="251"/>
        <end position="270"/>
    </location>
</feature>
<evidence type="ECO:0000313" key="14">
    <source>
        <dbReference type="Proteomes" id="UP000317093"/>
    </source>
</evidence>
<dbReference type="KEGG" id="knv:Pan216_15810"/>
<comment type="subcellular location">
    <subcellularLocation>
        <location evidence="2">Membrane</location>
        <topology evidence="2">Multi-pass membrane protein</topology>
    </subcellularLocation>
</comment>
<dbReference type="EC" id="2.5.1.39" evidence="11"/>
<evidence type="ECO:0000256" key="10">
    <source>
        <dbReference type="ARBA" id="ARBA00023136"/>
    </source>
</evidence>
<dbReference type="Gene3D" id="1.20.120.1780">
    <property type="entry name" value="UbiA prenyltransferase"/>
    <property type="match status" value="1"/>
</dbReference>
<feature type="transmembrane region" description="Helical" evidence="12">
    <location>
        <begin position="128"/>
        <end position="147"/>
    </location>
</feature>
<reference evidence="13 14" key="1">
    <citation type="submission" date="2019-02" db="EMBL/GenBank/DDBJ databases">
        <title>Deep-cultivation of Planctomycetes and their phenomic and genomic characterization uncovers novel biology.</title>
        <authorList>
            <person name="Wiegand S."/>
            <person name="Jogler M."/>
            <person name="Boedeker C."/>
            <person name="Pinto D."/>
            <person name="Vollmers J."/>
            <person name="Rivas-Marin E."/>
            <person name="Kohn T."/>
            <person name="Peeters S.H."/>
            <person name="Heuer A."/>
            <person name="Rast P."/>
            <person name="Oberbeckmann S."/>
            <person name="Bunk B."/>
            <person name="Jeske O."/>
            <person name="Meyerdierks A."/>
            <person name="Storesund J.E."/>
            <person name="Kallscheuer N."/>
            <person name="Luecker S."/>
            <person name="Lage O.M."/>
            <person name="Pohl T."/>
            <person name="Merkel B.J."/>
            <person name="Hornburger P."/>
            <person name="Mueller R.-W."/>
            <person name="Bruemmer F."/>
            <person name="Labrenz M."/>
            <person name="Spormann A.M."/>
            <person name="Op den Camp H."/>
            <person name="Overmann J."/>
            <person name="Amann R."/>
            <person name="Jetten M.S.M."/>
            <person name="Mascher T."/>
            <person name="Medema M.H."/>
            <person name="Devos D.P."/>
            <person name="Kaster A.-K."/>
            <person name="Ovreas L."/>
            <person name="Rohde M."/>
            <person name="Galperin M.Y."/>
            <person name="Jogler C."/>
        </authorList>
    </citation>
    <scope>NUCLEOTIDE SEQUENCE [LARGE SCALE GENOMIC DNA]</scope>
    <source>
        <strain evidence="13 14">Pan216</strain>
    </source>
</reference>
<keyword evidence="4" id="KW-1003">Cell membrane</keyword>
<evidence type="ECO:0000256" key="3">
    <source>
        <dbReference type="ARBA" id="ARBA00005985"/>
    </source>
</evidence>
<evidence type="ECO:0000256" key="8">
    <source>
        <dbReference type="ARBA" id="ARBA00022692"/>
    </source>
</evidence>
<feature type="transmembrane region" description="Helical" evidence="12">
    <location>
        <begin position="154"/>
        <end position="173"/>
    </location>
</feature>
<dbReference type="InterPro" id="IPR044878">
    <property type="entry name" value="UbiA_sf"/>
</dbReference>
<proteinExistence type="inferred from homology"/>
<feature type="transmembrane region" description="Helical" evidence="12">
    <location>
        <begin position="56"/>
        <end position="77"/>
    </location>
</feature>
<dbReference type="GO" id="GO:0008412">
    <property type="term" value="F:4-hydroxybenzoate polyprenyltransferase activity"/>
    <property type="evidence" value="ECO:0007669"/>
    <property type="project" value="UniProtKB-EC"/>
</dbReference>
<evidence type="ECO:0000313" key="13">
    <source>
        <dbReference type="EMBL" id="QDU60731.1"/>
    </source>
</evidence>
<keyword evidence="10 12" id="KW-0472">Membrane</keyword>
<evidence type="ECO:0000256" key="1">
    <source>
        <dbReference type="ARBA" id="ARBA00001946"/>
    </source>
</evidence>
<dbReference type="InterPro" id="IPR000537">
    <property type="entry name" value="UbiA_prenyltransferase"/>
</dbReference>
<dbReference type="InterPro" id="IPR006371">
    <property type="entry name" value="Polyprenyltransferase_UbiA-li"/>
</dbReference>
<sequence length="307" mass="33547">MIEPLSHVEAPKSLWARLSTILEMIKFSHTIFALPFALLAAAIASHREGGWRVLDLVAILLCMVLARSAAMAFNRWADQRFDRENPRTATRAIPAGLLSSRDVLKFVVLCSLGFVAATTIFIASSGNIWPLVLSVPVLLFLLAYSYMKRFTSLAHVWLGTALALSPVAAWIAIRGTIEWPPVLLGVAIACWVTGFDIIYACQDIDVDRQQGLHSIPSKLGFQGAMNVARVVHVVMVVALVGFGVLTPELGIFFWIGLGIVAILLAVEHWLVRGRDLLKINLAFLQVNGTISTLLLLVTLADLYLPAV</sequence>
<evidence type="ECO:0000256" key="7">
    <source>
        <dbReference type="ARBA" id="ARBA00022688"/>
    </source>
</evidence>
<dbReference type="FunFam" id="1.20.120.1780:FF:000001">
    <property type="entry name" value="4-hydroxybenzoate octaprenyltransferase"/>
    <property type="match status" value="1"/>
</dbReference>
<dbReference type="PANTHER" id="PTHR11048:SF28">
    <property type="entry name" value="4-HYDROXYBENZOATE POLYPRENYLTRANSFERASE, MITOCHONDRIAL"/>
    <property type="match status" value="1"/>
</dbReference>
<feature type="transmembrane region" description="Helical" evidence="12">
    <location>
        <begin position="21"/>
        <end position="44"/>
    </location>
</feature>
<evidence type="ECO:0000256" key="11">
    <source>
        <dbReference type="ARBA" id="ARBA00034524"/>
    </source>
</evidence>
<feature type="transmembrane region" description="Helical" evidence="12">
    <location>
        <begin position="179"/>
        <end position="202"/>
    </location>
</feature>
<dbReference type="FunFam" id="1.10.357.140:FF:000008">
    <property type="entry name" value="4-hydroxybenzoate octaprenyltransferase"/>
    <property type="match status" value="1"/>
</dbReference>